<keyword evidence="4 7" id="KW-0819">tRNA processing</keyword>
<comment type="similarity">
    <text evidence="7">Belongs to the dus family.</text>
</comment>
<evidence type="ECO:0000256" key="6">
    <source>
        <dbReference type="ARBA" id="ARBA00023002"/>
    </source>
</evidence>
<dbReference type="EMBL" id="QDKL01000001">
    <property type="protein sequence ID" value="RZF22304.1"/>
    <property type="molecule type" value="Genomic_DNA"/>
</dbReference>
<comment type="caution">
    <text evidence="9">The sequence shown here is derived from an EMBL/GenBank/DDBJ whole genome shotgun (WGS) entry which is preliminary data.</text>
</comment>
<keyword evidence="5" id="KW-0521">NADP</keyword>
<evidence type="ECO:0000259" key="8">
    <source>
        <dbReference type="Pfam" id="PF01207"/>
    </source>
</evidence>
<keyword evidence="10" id="KW-1185">Reference proteome</keyword>
<evidence type="ECO:0000313" key="9">
    <source>
        <dbReference type="EMBL" id="RZF22304.1"/>
    </source>
</evidence>
<dbReference type="RefSeq" id="WP_114705249.1">
    <property type="nucleotide sequence ID" value="NZ_QDKL01000001.1"/>
</dbReference>
<name>A0ABY0IH85_9BACT</name>
<dbReference type="InterPro" id="IPR035587">
    <property type="entry name" value="DUS-like_FMN-bd"/>
</dbReference>
<evidence type="ECO:0000256" key="1">
    <source>
        <dbReference type="ARBA" id="ARBA00001917"/>
    </source>
</evidence>
<dbReference type="SUPFAM" id="SSF51395">
    <property type="entry name" value="FMN-linked oxidoreductases"/>
    <property type="match status" value="1"/>
</dbReference>
<dbReference type="PANTHER" id="PTHR45846">
    <property type="entry name" value="TRNA-DIHYDROURIDINE(47) SYNTHASE [NAD(P)(+)]-LIKE"/>
    <property type="match status" value="1"/>
</dbReference>
<evidence type="ECO:0000256" key="7">
    <source>
        <dbReference type="PIRNR" id="PIRNR006621"/>
    </source>
</evidence>
<evidence type="ECO:0000256" key="5">
    <source>
        <dbReference type="ARBA" id="ARBA00022857"/>
    </source>
</evidence>
<dbReference type="InterPro" id="IPR013785">
    <property type="entry name" value="Aldolase_TIM"/>
</dbReference>
<sequence length="321" mass="37084">MSFNDHLVLAPIRGVTNYVYRNALEQTFSGADSAIAPYIVTKHTNELNKRQLHDVLPEKNLLPTTAQILTKEVDQFLYVANIYKDFGVKKVNLNMGCPYPMVANRTKGSGLLLHPDKVEKLLTGIKEKCPIEFSVKIRLGREDVSEIKEIIPMINKLEINDFTIHARYGKQIYVGGVDLDAFEECLPLLNTTPCYNGDINTVEDFKAYKARFPQINRWMVGRAGLSNPALMAQIKGSKFNEQTYLAKFIEMHKLMSEEYLSMDNAKSDYLQKMRGHWLYFKDIFENEHKVYKKVKKAKSIEHYNDVVEWIFEQDLNPDFLN</sequence>
<dbReference type="EC" id="1.3.1.-" evidence="7"/>
<organism evidence="9 10">
    <name type="scientific">Halobacteriovorax vibrionivorans</name>
    <dbReference type="NCBI Taxonomy" id="2152716"/>
    <lineage>
        <taxon>Bacteria</taxon>
        <taxon>Pseudomonadati</taxon>
        <taxon>Bdellovibrionota</taxon>
        <taxon>Bacteriovoracia</taxon>
        <taxon>Bacteriovoracales</taxon>
        <taxon>Halobacteriovoraceae</taxon>
        <taxon>Halobacteriovorax</taxon>
    </lineage>
</organism>
<gene>
    <name evidence="9" type="ORF">DAY19_00625</name>
</gene>
<proteinExistence type="inferred from homology"/>
<dbReference type="Gene3D" id="3.20.20.70">
    <property type="entry name" value="Aldolase class I"/>
    <property type="match status" value="1"/>
</dbReference>
<accession>A0ABY0IH85</accession>
<comment type="function">
    <text evidence="7">Catalyzes the synthesis of 5,6-dihydrouridine (D), a modified base found in the D-loop of most tRNAs, via the reduction of the C5-C6 double bond in target uridines.</text>
</comment>
<comment type="cofactor">
    <cofactor evidence="1 7">
        <name>FMN</name>
        <dbReference type="ChEBI" id="CHEBI:58210"/>
    </cofactor>
</comment>
<keyword evidence="6 7" id="KW-0560">Oxidoreductase</keyword>
<evidence type="ECO:0000313" key="10">
    <source>
        <dbReference type="Proteomes" id="UP000443582"/>
    </source>
</evidence>
<dbReference type="PIRSF" id="PIRSF006621">
    <property type="entry name" value="Dus"/>
    <property type="match status" value="1"/>
</dbReference>
<dbReference type="CDD" id="cd02801">
    <property type="entry name" value="DUS_like_FMN"/>
    <property type="match status" value="1"/>
</dbReference>
<dbReference type="PROSITE" id="PS01136">
    <property type="entry name" value="UPF0034"/>
    <property type="match status" value="1"/>
</dbReference>
<dbReference type="InterPro" id="IPR018517">
    <property type="entry name" value="tRNA_hU_synthase_CS"/>
</dbReference>
<dbReference type="InterPro" id="IPR001269">
    <property type="entry name" value="DUS_fam"/>
</dbReference>
<feature type="domain" description="DUS-like FMN-binding" evidence="8">
    <location>
        <begin position="9"/>
        <end position="294"/>
    </location>
</feature>
<protein>
    <recommendedName>
        <fullName evidence="7">tRNA-dihydrouridine synthase</fullName>
        <ecNumber evidence="7">1.3.1.-</ecNumber>
    </recommendedName>
</protein>
<keyword evidence="2 7" id="KW-0285">Flavoprotein</keyword>
<keyword evidence="3 7" id="KW-0288">FMN</keyword>
<evidence type="ECO:0000256" key="4">
    <source>
        <dbReference type="ARBA" id="ARBA00022694"/>
    </source>
</evidence>
<dbReference type="Pfam" id="PF01207">
    <property type="entry name" value="Dus"/>
    <property type="match status" value="1"/>
</dbReference>
<dbReference type="Proteomes" id="UP000443582">
    <property type="component" value="Unassembled WGS sequence"/>
</dbReference>
<reference evidence="10" key="1">
    <citation type="journal article" date="2019" name="Int. J. Syst. Evol. Microbiol.">
        <title>Halobacteriovorax valvorus sp. nov., a novel prokaryotic predator isolated from coastal seawater of China.</title>
        <authorList>
            <person name="Chen M.-X."/>
        </authorList>
    </citation>
    <scope>NUCLEOTIDE SEQUENCE [LARGE SCALE GENOMIC DNA]</scope>
    <source>
        <strain evidence="10">BL9</strain>
    </source>
</reference>
<evidence type="ECO:0000256" key="3">
    <source>
        <dbReference type="ARBA" id="ARBA00022643"/>
    </source>
</evidence>
<evidence type="ECO:0000256" key="2">
    <source>
        <dbReference type="ARBA" id="ARBA00022630"/>
    </source>
</evidence>
<dbReference type="PANTHER" id="PTHR45846:SF1">
    <property type="entry name" value="TRNA-DIHYDROURIDINE(47) SYNTHASE [NAD(P)(+)]-LIKE"/>
    <property type="match status" value="1"/>
</dbReference>